<dbReference type="EC" id="2.5.1.39" evidence="11 12"/>
<evidence type="ECO:0000256" key="3">
    <source>
        <dbReference type="ARBA" id="ARBA00005985"/>
    </source>
</evidence>
<evidence type="ECO:0000313" key="13">
    <source>
        <dbReference type="EMBL" id="NCU62808.1"/>
    </source>
</evidence>
<feature type="transmembrane region" description="Helical" evidence="11">
    <location>
        <begin position="206"/>
        <end position="226"/>
    </location>
</feature>
<evidence type="ECO:0000256" key="5">
    <source>
        <dbReference type="ARBA" id="ARBA00022519"/>
    </source>
</evidence>
<dbReference type="GO" id="GO:0006744">
    <property type="term" value="P:ubiquinone biosynthetic process"/>
    <property type="evidence" value="ECO:0007669"/>
    <property type="project" value="UniProtKB-UniRule"/>
</dbReference>
<dbReference type="NCBIfam" id="TIGR01474">
    <property type="entry name" value="ubiA_proteo"/>
    <property type="match status" value="1"/>
</dbReference>
<name>A0A845SAD6_9PROT</name>
<dbReference type="GO" id="GO:0005886">
    <property type="term" value="C:plasma membrane"/>
    <property type="evidence" value="ECO:0007669"/>
    <property type="project" value="UniProtKB-SubCell"/>
</dbReference>
<keyword evidence="9 11" id="KW-1133">Transmembrane helix</keyword>
<keyword evidence="11" id="KW-0460">Magnesium</keyword>
<keyword evidence="7 11" id="KW-0831">Ubiquinone biosynthesis</keyword>
<keyword evidence="4 11" id="KW-1003">Cell membrane</keyword>
<feature type="transmembrane region" description="Helical" evidence="11">
    <location>
        <begin position="86"/>
        <end position="106"/>
    </location>
</feature>
<protein>
    <recommendedName>
        <fullName evidence="11 12">4-hydroxybenzoate octaprenyltransferase</fullName>
        <ecNumber evidence="11 12">2.5.1.39</ecNumber>
    </recommendedName>
    <alternativeName>
        <fullName evidence="11">4-HB polyprenyltransferase</fullName>
    </alternativeName>
</protein>
<comment type="subcellular location">
    <subcellularLocation>
        <location evidence="11">Cell inner membrane</location>
        <topology evidence="11">Multi-pass membrane protein</topology>
    </subcellularLocation>
    <subcellularLocation>
        <location evidence="2">Membrane</location>
        <topology evidence="2">Multi-pass membrane protein</topology>
    </subcellularLocation>
</comment>
<evidence type="ECO:0000256" key="1">
    <source>
        <dbReference type="ARBA" id="ARBA00001946"/>
    </source>
</evidence>
<dbReference type="CDD" id="cd13959">
    <property type="entry name" value="PT_UbiA_COQ2"/>
    <property type="match status" value="1"/>
</dbReference>
<dbReference type="Gene3D" id="1.10.357.140">
    <property type="entry name" value="UbiA prenyltransferase"/>
    <property type="match status" value="1"/>
</dbReference>
<dbReference type="FunFam" id="1.20.120.1780:FF:000001">
    <property type="entry name" value="4-hydroxybenzoate octaprenyltransferase"/>
    <property type="match status" value="1"/>
</dbReference>
<dbReference type="Gene3D" id="1.20.120.1780">
    <property type="entry name" value="UbiA prenyltransferase"/>
    <property type="match status" value="1"/>
</dbReference>
<feature type="transmembrane region" description="Helical" evidence="11">
    <location>
        <begin position="112"/>
        <end position="130"/>
    </location>
</feature>
<comment type="catalytic activity">
    <reaction evidence="11">
        <text>all-trans-octaprenyl diphosphate + 4-hydroxybenzoate = 4-hydroxy-3-(all-trans-octaprenyl)benzoate + diphosphate</text>
        <dbReference type="Rhea" id="RHEA:27782"/>
        <dbReference type="ChEBI" id="CHEBI:1617"/>
        <dbReference type="ChEBI" id="CHEBI:17879"/>
        <dbReference type="ChEBI" id="CHEBI:33019"/>
        <dbReference type="ChEBI" id="CHEBI:57711"/>
        <dbReference type="EC" id="2.5.1.39"/>
    </reaction>
</comment>
<feature type="transmembrane region" description="Helical" evidence="11">
    <location>
        <begin position="12"/>
        <end position="34"/>
    </location>
</feature>
<evidence type="ECO:0000256" key="2">
    <source>
        <dbReference type="ARBA" id="ARBA00004141"/>
    </source>
</evidence>
<dbReference type="FunFam" id="1.10.357.140:FF:000008">
    <property type="entry name" value="4-hydroxybenzoate octaprenyltransferase"/>
    <property type="match status" value="1"/>
</dbReference>
<gene>
    <name evidence="11 13" type="primary">ubiA</name>
    <name evidence="13" type="ORF">EBV78_01770</name>
</gene>
<accession>A0A845SAD6</accession>
<evidence type="ECO:0000313" key="14">
    <source>
        <dbReference type="Proteomes" id="UP000572953"/>
    </source>
</evidence>
<dbReference type="InterPro" id="IPR039653">
    <property type="entry name" value="Prenyltransferase"/>
</dbReference>
<dbReference type="Pfam" id="PF01040">
    <property type="entry name" value="UbiA"/>
    <property type="match status" value="1"/>
</dbReference>
<proteinExistence type="inferred from homology"/>
<reference evidence="13 14" key="1">
    <citation type="submission" date="2018-10" db="EMBL/GenBank/DDBJ databases">
        <title>Iterative Subtractive Binning of Freshwater Chronoseries Metagenomes Recovers Nearly Complete Genomes from over Four Hundred Novel Species.</title>
        <authorList>
            <person name="Rodriguez-R L.M."/>
            <person name="Tsementzi D."/>
            <person name="Luo C."/>
            <person name="Konstantinidis K.T."/>
        </authorList>
    </citation>
    <scope>NUCLEOTIDE SEQUENCE [LARGE SCALE GENOMIC DNA]</scope>
    <source>
        <strain evidence="13">WB7_2B_003</strain>
    </source>
</reference>
<organism evidence="13 14">
    <name type="scientific">Candidatus Fonsibacter lacus</name>
    <dbReference type="NCBI Taxonomy" id="2576439"/>
    <lineage>
        <taxon>Bacteria</taxon>
        <taxon>Pseudomonadati</taxon>
        <taxon>Pseudomonadota</taxon>
        <taxon>Alphaproteobacteria</taxon>
        <taxon>Candidatus Pelagibacterales</taxon>
        <taxon>Candidatus Pelagibacterales incertae sedis</taxon>
        <taxon>Candidatus Fonsibacter</taxon>
    </lineage>
</organism>
<keyword evidence="10 11" id="KW-0472">Membrane</keyword>
<keyword evidence="8 11" id="KW-0812">Transmembrane</keyword>
<dbReference type="HAMAP" id="MF_01635">
    <property type="entry name" value="UbiA"/>
    <property type="match status" value="1"/>
</dbReference>
<evidence type="ECO:0000256" key="11">
    <source>
        <dbReference type="HAMAP-Rule" id="MF_01635"/>
    </source>
</evidence>
<dbReference type="PANTHER" id="PTHR11048">
    <property type="entry name" value="PRENYLTRANSFERASES"/>
    <property type="match status" value="1"/>
</dbReference>
<comment type="pathway">
    <text evidence="11">Cofactor biosynthesis; ubiquinone biosynthesis.</text>
</comment>
<sequence>MRQFANLLRLNKPIGIFLLFWPCAWSLAMTQWFIINNYLFIKYLILFFIGSIIMRSAGCVYNDIVDKNVDIKVQRTKKRLIASGKITIKTAWLIILLLLIPAFIILFQFNNFSKILGLSSGLLIITYPFMKRITFWPQLFLGFTFNWGVLLGWSVFFENLTIETIVLYMAAIFWTLGYDTIYALQDRRDDLKIKIKSTAIKFGSDIKNFLFFCYISSISFLIALGFLTNRSIVYFILLVIAALHLAYQVLMIKKIKSNNKDKLQIVFNSNNSFGILIFLIFFLEIYNA</sequence>
<evidence type="ECO:0000256" key="8">
    <source>
        <dbReference type="ARBA" id="ARBA00022692"/>
    </source>
</evidence>
<dbReference type="PANTHER" id="PTHR11048:SF28">
    <property type="entry name" value="4-HYDROXYBENZOATE POLYPRENYLTRANSFERASE, MITOCHONDRIAL"/>
    <property type="match status" value="1"/>
</dbReference>
<evidence type="ECO:0000256" key="10">
    <source>
        <dbReference type="ARBA" id="ARBA00023136"/>
    </source>
</evidence>
<dbReference type="EMBL" id="RGGN01000042">
    <property type="protein sequence ID" value="NCU62808.1"/>
    <property type="molecule type" value="Genomic_DNA"/>
</dbReference>
<evidence type="ECO:0000256" key="12">
    <source>
        <dbReference type="NCBIfam" id="TIGR01474"/>
    </source>
</evidence>
<dbReference type="UniPathway" id="UPA00232"/>
<evidence type="ECO:0000256" key="9">
    <source>
        <dbReference type="ARBA" id="ARBA00022989"/>
    </source>
</evidence>
<feature type="transmembrane region" description="Helical" evidence="11">
    <location>
        <begin position="265"/>
        <end position="286"/>
    </location>
</feature>
<feature type="transmembrane region" description="Helical" evidence="11">
    <location>
        <begin position="232"/>
        <end position="253"/>
    </location>
</feature>
<dbReference type="Proteomes" id="UP000572953">
    <property type="component" value="Unassembled WGS sequence"/>
</dbReference>
<dbReference type="InterPro" id="IPR000537">
    <property type="entry name" value="UbiA_prenyltransferase"/>
</dbReference>
<comment type="caution">
    <text evidence="13">The sequence shown here is derived from an EMBL/GenBank/DDBJ whole genome shotgun (WGS) entry which is preliminary data.</text>
</comment>
<dbReference type="GO" id="GO:0008412">
    <property type="term" value="F:4-hydroxybenzoate polyprenyltransferase activity"/>
    <property type="evidence" value="ECO:0007669"/>
    <property type="project" value="UniProtKB-UniRule"/>
</dbReference>
<dbReference type="AlphaFoldDB" id="A0A845SAD6"/>
<feature type="transmembrane region" description="Helical" evidence="11">
    <location>
        <begin position="135"/>
        <end position="153"/>
    </location>
</feature>
<evidence type="ECO:0000256" key="4">
    <source>
        <dbReference type="ARBA" id="ARBA00022475"/>
    </source>
</evidence>
<feature type="transmembrane region" description="Helical" evidence="11">
    <location>
        <begin position="40"/>
        <end position="65"/>
    </location>
</feature>
<comment type="similarity">
    <text evidence="3 11">Belongs to the UbiA prenyltransferase family.</text>
</comment>
<evidence type="ECO:0000256" key="7">
    <source>
        <dbReference type="ARBA" id="ARBA00022688"/>
    </source>
</evidence>
<comment type="cofactor">
    <cofactor evidence="1 11">
        <name>Mg(2+)</name>
        <dbReference type="ChEBI" id="CHEBI:18420"/>
    </cofactor>
</comment>
<evidence type="ECO:0000256" key="6">
    <source>
        <dbReference type="ARBA" id="ARBA00022679"/>
    </source>
</evidence>
<keyword evidence="5 11" id="KW-0997">Cell inner membrane</keyword>
<dbReference type="InterPro" id="IPR006370">
    <property type="entry name" value="HB_polyprenyltransferase-like"/>
</dbReference>
<feature type="transmembrane region" description="Helical" evidence="11">
    <location>
        <begin position="165"/>
        <end position="185"/>
    </location>
</feature>
<comment type="function">
    <text evidence="11">Catalyzes the prenylation of para-hydroxybenzoate (PHB) with an all-trans polyprenyl group. Mediates the second step in the final reaction sequence of ubiquinone-8 (UQ-8) biosynthesis, which is the condensation of the polyisoprenoid side chain with PHB, generating the first membrane-bound Q intermediate 3-octaprenyl-4-hydroxybenzoate.</text>
</comment>
<dbReference type="InterPro" id="IPR044878">
    <property type="entry name" value="UbiA_sf"/>
</dbReference>
<keyword evidence="6 11" id="KW-0808">Transferase</keyword>